<feature type="region of interest" description="Disordered" evidence="1">
    <location>
        <begin position="1"/>
        <end position="51"/>
    </location>
</feature>
<gene>
    <name evidence="2" type="ORF">PGLA2088_LOCUS17132</name>
</gene>
<feature type="region of interest" description="Disordered" evidence="1">
    <location>
        <begin position="223"/>
        <end position="246"/>
    </location>
</feature>
<feature type="compositionally biased region" description="Low complexity" evidence="1">
    <location>
        <begin position="1"/>
        <end position="50"/>
    </location>
</feature>
<organism evidence="2 3">
    <name type="scientific">Polarella glacialis</name>
    <name type="common">Dinoflagellate</name>
    <dbReference type="NCBI Taxonomy" id="89957"/>
    <lineage>
        <taxon>Eukaryota</taxon>
        <taxon>Sar</taxon>
        <taxon>Alveolata</taxon>
        <taxon>Dinophyceae</taxon>
        <taxon>Suessiales</taxon>
        <taxon>Suessiaceae</taxon>
        <taxon>Polarella</taxon>
    </lineage>
</organism>
<dbReference type="EMBL" id="CAJNNW010022347">
    <property type="protein sequence ID" value="CAE8669209.1"/>
    <property type="molecule type" value="Genomic_DNA"/>
</dbReference>
<feature type="non-terminal residue" evidence="2">
    <location>
        <position position="1"/>
    </location>
</feature>
<comment type="caution">
    <text evidence="2">The sequence shown here is derived from an EMBL/GenBank/DDBJ whole genome shotgun (WGS) entry which is preliminary data.</text>
</comment>
<reference evidence="2" key="1">
    <citation type="submission" date="2021-02" db="EMBL/GenBank/DDBJ databases">
        <authorList>
            <person name="Dougan E. K."/>
            <person name="Rhodes N."/>
            <person name="Thang M."/>
            <person name="Chan C."/>
        </authorList>
    </citation>
    <scope>NUCLEOTIDE SEQUENCE</scope>
</reference>
<dbReference type="AlphaFoldDB" id="A0A813J7K7"/>
<dbReference type="Proteomes" id="UP000626109">
    <property type="component" value="Unassembled WGS sequence"/>
</dbReference>
<proteinExistence type="predicted"/>
<evidence type="ECO:0000313" key="3">
    <source>
        <dbReference type="Proteomes" id="UP000626109"/>
    </source>
</evidence>
<protein>
    <submittedName>
        <fullName evidence="2">Uncharacterized protein</fullName>
    </submittedName>
</protein>
<evidence type="ECO:0000256" key="1">
    <source>
        <dbReference type="SAM" id="MobiDB-lite"/>
    </source>
</evidence>
<accession>A0A813J7K7</accession>
<feature type="region of interest" description="Disordered" evidence="1">
    <location>
        <begin position="107"/>
        <end position="134"/>
    </location>
</feature>
<sequence>PHQQHQQQQQQPQSAQHQQQKQKQQQQQHQQPQSTTPTTTTEESTTASAALGTVAEARQKVLRLREQVFALSAHCERLESATASFNGSGGSAAVTLGPAHAAAMRAAAEQLASHKAPSKSGGREVSSTARQDASCDGIERMRSWVAEIAGGAQLGSAVGFAPSPGVLGSPDEGAGPVAGHRSAPRVEASQWAETLRHLWPDAHDKGPASRAVARLPGESPHLVFQPGYTSPSPALGRTVHTSWKSG</sequence>
<evidence type="ECO:0000313" key="2">
    <source>
        <dbReference type="EMBL" id="CAE8669209.1"/>
    </source>
</evidence>
<name>A0A813J7K7_POLGL</name>